<organism evidence="4 5">
    <name type="scientific">Peribacillus butanolivorans</name>
    <dbReference type="NCBI Taxonomy" id="421767"/>
    <lineage>
        <taxon>Bacteria</taxon>
        <taxon>Bacillati</taxon>
        <taxon>Bacillota</taxon>
        <taxon>Bacilli</taxon>
        <taxon>Bacillales</taxon>
        <taxon>Bacillaceae</taxon>
        <taxon>Peribacillus</taxon>
    </lineage>
</organism>
<dbReference type="InterPro" id="IPR050680">
    <property type="entry name" value="YpeA/RimI_acetyltransf"/>
</dbReference>
<proteinExistence type="predicted"/>
<dbReference type="PROSITE" id="PS51186">
    <property type="entry name" value="GNAT"/>
    <property type="match status" value="1"/>
</dbReference>
<dbReference type="Proteomes" id="UP000220106">
    <property type="component" value="Unassembled WGS sequence"/>
</dbReference>
<dbReference type="InterPro" id="IPR016181">
    <property type="entry name" value="Acyl_CoA_acyltransferase"/>
</dbReference>
<evidence type="ECO:0000256" key="2">
    <source>
        <dbReference type="ARBA" id="ARBA00023315"/>
    </source>
</evidence>
<dbReference type="Pfam" id="PF00583">
    <property type="entry name" value="Acetyltransf_1"/>
    <property type="match status" value="1"/>
</dbReference>
<reference evidence="4 5" key="1">
    <citation type="submission" date="2017-09" db="EMBL/GenBank/DDBJ databases">
        <title>Large-scale bioinformatics analysis of Bacillus genomes uncovers conserved roles of natural products in bacterial physiology.</title>
        <authorList>
            <consortium name="Agbiome Team Llc"/>
            <person name="Bleich R.M."/>
            <person name="Kirk G.J."/>
            <person name="Santa Maria K.C."/>
            <person name="Allen S.E."/>
            <person name="Farag S."/>
            <person name="Shank E.A."/>
            <person name="Bowers A."/>
        </authorList>
    </citation>
    <scope>NUCLEOTIDE SEQUENCE [LARGE SCALE GENOMIC DNA]</scope>
    <source>
        <strain evidence="4 5">AFS003229</strain>
    </source>
</reference>
<evidence type="ECO:0000313" key="5">
    <source>
        <dbReference type="Proteomes" id="UP000220106"/>
    </source>
</evidence>
<dbReference type="PANTHER" id="PTHR43420">
    <property type="entry name" value="ACETYLTRANSFERASE"/>
    <property type="match status" value="1"/>
</dbReference>
<feature type="domain" description="N-acetyltransferase" evidence="3">
    <location>
        <begin position="18"/>
        <end position="155"/>
    </location>
</feature>
<dbReference type="EMBL" id="NUEQ01000036">
    <property type="protein sequence ID" value="PEJ29875.1"/>
    <property type="molecule type" value="Genomic_DNA"/>
</dbReference>
<dbReference type="InterPro" id="IPR000182">
    <property type="entry name" value="GNAT_dom"/>
</dbReference>
<evidence type="ECO:0000313" key="4">
    <source>
        <dbReference type="EMBL" id="PEJ29875.1"/>
    </source>
</evidence>
<dbReference type="AlphaFoldDB" id="A0AAX0RYB4"/>
<dbReference type="GO" id="GO:0016747">
    <property type="term" value="F:acyltransferase activity, transferring groups other than amino-acyl groups"/>
    <property type="evidence" value="ECO:0007669"/>
    <property type="project" value="InterPro"/>
</dbReference>
<dbReference type="Gene3D" id="3.40.630.30">
    <property type="match status" value="1"/>
</dbReference>
<evidence type="ECO:0000259" key="3">
    <source>
        <dbReference type="PROSITE" id="PS51186"/>
    </source>
</evidence>
<accession>A0AAX0RYB4</accession>
<keyword evidence="2" id="KW-0012">Acyltransferase</keyword>
<evidence type="ECO:0000256" key="1">
    <source>
        <dbReference type="ARBA" id="ARBA00022679"/>
    </source>
</evidence>
<dbReference type="SUPFAM" id="SSF55729">
    <property type="entry name" value="Acyl-CoA N-acyltransferases (Nat)"/>
    <property type="match status" value="1"/>
</dbReference>
<sequence length="155" mass="17890">MNKFDFIKASIEDIDKIVSLRLALLKELGELKSLQEEHLIETSTREYLLKALSKNEFISYIAESNGEAISISGMVLFQRPPYLENLHGVEAYILNMYTIPEYRGKGLAKRKLKKCIDESRNSGVKRIWLHASKDGKHLYKKMGFTTKDSEMELFL</sequence>
<protein>
    <submittedName>
        <fullName evidence="4">GNAT family N-acetyltransferase</fullName>
    </submittedName>
</protein>
<comment type="caution">
    <text evidence="4">The sequence shown here is derived from an EMBL/GenBank/DDBJ whole genome shotgun (WGS) entry which is preliminary data.</text>
</comment>
<gene>
    <name evidence="4" type="ORF">CN689_21625</name>
</gene>
<keyword evidence="1" id="KW-0808">Transferase</keyword>
<name>A0AAX0RYB4_9BACI</name>
<dbReference type="CDD" id="cd04301">
    <property type="entry name" value="NAT_SF"/>
    <property type="match status" value="1"/>
</dbReference>